<dbReference type="AlphaFoldDB" id="A0A3P7N2A2"/>
<name>A0A3P7N2A2_DIBLA</name>
<dbReference type="OrthoDB" id="3364872at2759"/>
<gene>
    <name evidence="1" type="ORF">DILT_LOCUS17031</name>
</gene>
<evidence type="ECO:0000313" key="1">
    <source>
        <dbReference type="EMBL" id="VDN36435.1"/>
    </source>
</evidence>
<protein>
    <submittedName>
        <fullName evidence="1">Uncharacterized protein</fullName>
    </submittedName>
</protein>
<evidence type="ECO:0000313" key="2">
    <source>
        <dbReference type="Proteomes" id="UP000281553"/>
    </source>
</evidence>
<accession>A0A3P7N2A2</accession>
<dbReference type="Proteomes" id="UP000281553">
    <property type="component" value="Unassembled WGS sequence"/>
</dbReference>
<proteinExistence type="predicted"/>
<keyword evidence="2" id="KW-1185">Reference proteome</keyword>
<sequence length="114" mass="12930">MSAKKEKAATKLASLTYDIDDGQEELSVDPIQLNTTLLTFRPTVKKARLHVLRELAIYIKRLKQKQSVIADSKKTRIGKKILGRLSELRLLKKMNTIRLCKLLLANISTPEEVS</sequence>
<dbReference type="EMBL" id="UYRU01088896">
    <property type="protein sequence ID" value="VDN36435.1"/>
    <property type="molecule type" value="Genomic_DNA"/>
</dbReference>
<reference evidence="1 2" key="1">
    <citation type="submission" date="2018-11" db="EMBL/GenBank/DDBJ databases">
        <authorList>
            <consortium name="Pathogen Informatics"/>
        </authorList>
    </citation>
    <scope>NUCLEOTIDE SEQUENCE [LARGE SCALE GENOMIC DNA]</scope>
</reference>
<organism evidence="1 2">
    <name type="scientific">Dibothriocephalus latus</name>
    <name type="common">Fish tapeworm</name>
    <name type="synonym">Diphyllobothrium latum</name>
    <dbReference type="NCBI Taxonomy" id="60516"/>
    <lineage>
        <taxon>Eukaryota</taxon>
        <taxon>Metazoa</taxon>
        <taxon>Spiralia</taxon>
        <taxon>Lophotrochozoa</taxon>
        <taxon>Platyhelminthes</taxon>
        <taxon>Cestoda</taxon>
        <taxon>Eucestoda</taxon>
        <taxon>Diphyllobothriidea</taxon>
        <taxon>Diphyllobothriidae</taxon>
        <taxon>Dibothriocephalus</taxon>
    </lineage>
</organism>